<evidence type="ECO:0000313" key="4">
    <source>
        <dbReference type="Proteomes" id="UP000245125"/>
    </source>
</evidence>
<evidence type="ECO:0000256" key="1">
    <source>
        <dbReference type="ARBA" id="ARBA00022676"/>
    </source>
</evidence>
<dbReference type="GO" id="GO:0005829">
    <property type="term" value="C:cytosol"/>
    <property type="evidence" value="ECO:0007669"/>
    <property type="project" value="TreeGrafter"/>
</dbReference>
<dbReference type="PANTHER" id="PTHR30160">
    <property type="entry name" value="TETRAACYLDISACCHARIDE 4'-KINASE-RELATED"/>
    <property type="match status" value="1"/>
</dbReference>
<proteinExistence type="predicted"/>
<evidence type="ECO:0000256" key="2">
    <source>
        <dbReference type="ARBA" id="ARBA00022679"/>
    </source>
</evidence>
<dbReference type="Gene3D" id="3.40.50.2000">
    <property type="entry name" value="Glycogen Phosphorylase B"/>
    <property type="match status" value="1"/>
</dbReference>
<protein>
    <submittedName>
        <fullName evidence="3">Uncharacterized protein</fullName>
    </submittedName>
</protein>
<dbReference type="InterPro" id="IPR051199">
    <property type="entry name" value="LPS_LOS_Heptosyltrfase"/>
</dbReference>
<dbReference type="Proteomes" id="UP000245125">
    <property type="component" value="Unassembled WGS sequence"/>
</dbReference>
<dbReference type="Pfam" id="PF01075">
    <property type="entry name" value="Glyco_transf_9"/>
    <property type="match status" value="1"/>
</dbReference>
<reference evidence="4" key="1">
    <citation type="submission" date="2018-03" db="EMBL/GenBank/DDBJ databases">
        <authorList>
            <person name="Zecchin S."/>
        </authorList>
    </citation>
    <scope>NUCLEOTIDE SEQUENCE [LARGE SCALE GENOMIC DNA]</scope>
</reference>
<dbReference type="GO" id="GO:0009244">
    <property type="term" value="P:lipopolysaccharide core region biosynthetic process"/>
    <property type="evidence" value="ECO:0007669"/>
    <property type="project" value="TreeGrafter"/>
</dbReference>
<dbReference type="GO" id="GO:0008713">
    <property type="term" value="F:ADP-heptose-lipopolysaccharide heptosyltransferase activity"/>
    <property type="evidence" value="ECO:0007669"/>
    <property type="project" value="TreeGrafter"/>
</dbReference>
<dbReference type="OrthoDB" id="9795016at2"/>
<keyword evidence="2" id="KW-0808">Transferase</keyword>
<organism evidence="3 4">
    <name type="scientific">Candidatus Sulfobium mesophilum</name>
    <dbReference type="NCBI Taxonomy" id="2016548"/>
    <lineage>
        <taxon>Bacteria</taxon>
        <taxon>Pseudomonadati</taxon>
        <taxon>Nitrospirota</taxon>
        <taxon>Nitrospiria</taxon>
        <taxon>Nitrospirales</taxon>
        <taxon>Nitrospiraceae</taxon>
        <taxon>Candidatus Sulfobium</taxon>
    </lineage>
</organism>
<keyword evidence="1" id="KW-0328">Glycosyltransferase</keyword>
<keyword evidence="4" id="KW-1185">Reference proteome</keyword>
<accession>A0A2U3QEJ0</accession>
<dbReference type="AlphaFoldDB" id="A0A2U3QEJ0"/>
<dbReference type="CDD" id="cd03789">
    <property type="entry name" value="GT9_LPS_heptosyltransferase"/>
    <property type="match status" value="1"/>
</dbReference>
<dbReference type="PANTHER" id="PTHR30160:SF23">
    <property type="match status" value="1"/>
</dbReference>
<name>A0A2U3QEJ0_9BACT</name>
<sequence>MTSTLVWHQGALGDLILSLPTLHCLKVDKRVSRLHLISRTDICDILIENSLADEVSSAENGLFADIFVANKASQKASEFLRKFSSAFIFMKRPDDVFAENLMKHIPECFFISTGLPEGFVDHMSVYQVEQLKQLGIAGREIPPLKVKQSLLFDHCGKDVITIHPGSGGQKKCWPLDRFLKLMELLDREKRFYFYFILGPAEDPDLHRISEKFVSANGIDASLITDRPVSHIAPLLKSATVHIGNDSGITHLASALGTPTIAVFGPTDPKIWGPYGRRVSIVRAGIPCSPCAEKDRRQCLQLSCLDEVKVNDVLLAVEDILKFS</sequence>
<dbReference type="EMBL" id="OUUY01000016">
    <property type="protein sequence ID" value="SPP99760.1"/>
    <property type="molecule type" value="Genomic_DNA"/>
</dbReference>
<dbReference type="InterPro" id="IPR002201">
    <property type="entry name" value="Glyco_trans_9"/>
</dbReference>
<gene>
    <name evidence="3" type="ORF">NBG4_1120005</name>
</gene>
<evidence type="ECO:0000313" key="3">
    <source>
        <dbReference type="EMBL" id="SPP99760.1"/>
    </source>
</evidence>
<dbReference type="SUPFAM" id="SSF53756">
    <property type="entry name" value="UDP-Glycosyltransferase/glycogen phosphorylase"/>
    <property type="match status" value="1"/>
</dbReference>